<reference evidence="6" key="1">
    <citation type="journal article" date="2015" name="PLoS Genet.">
        <title>Genome Sequence and Transcriptome Analyses of Chrysochromulina tobin: Metabolic Tools for Enhanced Algal Fitness in the Prominent Order Prymnesiales (Haptophyceae).</title>
        <authorList>
            <person name="Hovde B.T."/>
            <person name="Deodato C.R."/>
            <person name="Hunsperger H.M."/>
            <person name="Ryken S.A."/>
            <person name="Yost W."/>
            <person name="Jha R.K."/>
            <person name="Patterson J."/>
            <person name="Monnat R.J. Jr."/>
            <person name="Barlow S.B."/>
            <person name="Starkenburg S.R."/>
            <person name="Cattolico R.A."/>
        </authorList>
    </citation>
    <scope>NUCLEOTIDE SEQUENCE</scope>
    <source>
        <strain evidence="6">CCMP291</strain>
    </source>
</reference>
<dbReference type="GO" id="GO:0005524">
    <property type="term" value="F:ATP binding"/>
    <property type="evidence" value="ECO:0007669"/>
    <property type="project" value="UniProtKB-KW"/>
</dbReference>
<dbReference type="Proteomes" id="UP000037460">
    <property type="component" value="Unassembled WGS sequence"/>
</dbReference>
<keyword evidence="1" id="KW-0436">Ligase</keyword>
<dbReference type="GO" id="GO:0070740">
    <property type="term" value="F:tubulin-glutamic acid ligase activity"/>
    <property type="evidence" value="ECO:0007669"/>
    <property type="project" value="TreeGrafter"/>
</dbReference>
<gene>
    <name evidence="5" type="ORF">Ctob_011321</name>
</gene>
<organism evidence="5 6">
    <name type="scientific">Chrysochromulina tobinii</name>
    <dbReference type="NCBI Taxonomy" id="1460289"/>
    <lineage>
        <taxon>Eukaryota</taxon>
        <taxon>Haptista</taxon>
        <taxon>Haptophyta</taxon>
        <taxon>Prymnesiophyceae</taxon>
        <taxon>Prymnesiales</taxon>
        <taxon>Chrysochromulinaceae</taxon>
        <taxon>Chrysochromulina</taxon>
    </lineage>
</organism>
<evidence type="ECO:0000256" key="1">
    <source>
        <dbReference type="ARBA" id="ARBA00022598"/>
    </source>
</evidence>
<feature type="compositionally biased region" description="Low complexity" evidence="4">
    <location>
        <begin position="625"/>
        <end position="635"/>
    </location>
</feature>
<dbReference type="AlphaFoldDB" id="A0A0M0K2W7"/>
<feature type="region of interest" description="Disordered" evidence="4">
    <location>
        <begin position="665"/>
        <end position="736"/>
    </location>
</feature>
<keyword evidence="6" id="KW-1185">Reference proteome</keyword>
<accession>A0A0M0K2W7</accession>
<evidence type="ECO:0000313" key="5">
    <source>
        <dbReference type="EMBL" id="KOO33154.1"/>
    </source>
</evidence>
<protein>
    <submittedName>
        <fullName evidence="5">Tubulin polyglutamylase ttll6-like protein</fullName>
    </submittedName>
</protein>
<feature type="compositionally biased region" description="Low complexity" evidence="4">
    <location>
        <begin position="720"/>
        <end position="736"/>
    </location>
</feature>
<proteinExistence type="predicted"/>
<dbReference type="PANTHER" id="PTHR12241">
    <property type="entry name" value="TUBULIN POLYGLUTAMYLASE"/>
    <property type="match status" value="1"/>
</dbReference>
<dbReference type="GO" id="GO:0036064">
    <property type="term" value="C:ciliary basal body"/>
    <property type="evidence" value="ECO:0007669"/>
    <property type="project" value="TreeGrafter"/>
</dbReference>
<dbReference type="InterPro" id="IPR004344">
    <property type="entry name" value="TTL/TTLL_fam"/>
</dbReference>
<dbReference type="PANTHER" id="PTHR12241:SF147">
    <property type="entry name" value="TUBULIN POLYGLUTAMYLASE TTLL7"/>
    <property type="match status" value="1"/>
</dbReference>
<dbReference type="GO" id="GO:0000226">
    <property type="term" value="P:microtubule cytoskeleton organization"/>
    <property type="evidence" value="ECO:0007669"/>
    <property type="project" value="TreeGrafter"/>
</dbReference>
<feature type="region of interest" description="Disordered" evidence="4">
    <location>
        <begin position="624"/>
        <end position="646"/>
    </location>
</feature>
<sequence>MLRWVLGTEFPTVTISATDAAFATLASGGSTSSSRAGGGVTFKFELSGISRDFGASDVTHNCGERAKFLGMKRTYYLQCGELSPGIPLSASSSRQKRKRNIKALVLSKYDSVWETTKSLGWRPYTGSENPGRGRCQLCWTDRAVTNKRVGQLGRMQKINHFPGMLELVRKAGTARNLNKMLLACGKPYKFFPTTYIMPADYPALKLEWRLTNNNRNHGNKTFIVKPSAGCQGVGIRLTRCLDDISPHEPNIVQRYLHRPHLLDGYKYDLRLYVLLSSVRPLRIFIFREGLVRVCTQKYKPLEKNMGDVRMHLTNYSINKDSEAFVQPEDETNCDNAHKRTITSLMETLEGQGVDTESLWRKIGEVCVKTIISVQPHLEHTYFTCRRTQQVDAGSGCFELLGFDIMMDHKLRPTLLEINHTPSFRTDSPLDYTVKMAVLRGTMEMINMTHDEHRLLNSVGRRGWTSRNEDIARTADTTARLAALREEYELANADRLGFDTLYPPTAATCGGSEVAANALLAEYDQYLDVAAQVYQDMSLSGSRRASRGCSVAGAKSKVGLGPLAAGMGPLISPGKIQQLGAVANFGLLAPGLASSSFHAAAAAALFQTSMRGGLFNKGGMDALKNSLPSSGASSGSTPQMPPHVPLMHPTSAALVEAEREALLEAEGERKARVRARSAATGSGPSKRAGKASSRAASPAAGKRRDGSPKKRAKSANRRSRSPSVRVGSPSVRVHLET</sequence>
<keyword evidence="2" id="KW-0547">Nucleotide-binding</keyword>
<evidence type="ECO:0000256" key="4">
    <source>
        <dbReference type="SAM" id="MobiDB-lite"/>
    </source>
</evidence>
<evidence type="ECO:0000256" key="2">
    <source>
        <dbReference type="ARBA" id="ARBA00022741"/>
    </source>
</evidence>
<evidence type="ECO:0000313" key="6">
    <source>
        <dbReference type="Proteomes" id="UP000037460"/>
    </source>
</evidence>
<dbReference type="Gene3D" id="3.30.470.20">
    <property type="entry name" value="ATP-grasp fold, B domain"/>
    <property type="match status" value="1"/>
</dbReference>
<dbReference type="Pfam" id="PF03133">
    <property type="entry name" value="TTL"/>
    <property type="match status" value="1"/>
</dbReference>
<keyword evidence="3" id="KW-0067">ATP-binding</keyword>
<dbReference type="SUPFAM" id="SSF56059">
    <property type="entry name" value="Glutathione synthetase ATP-binding domain-like"/>
    <property type="match status" value="1"/>
</dbReference>
<dbReference type="OrthoDB" id="202825at2759"/>
<comment type="caution">
    <text evidence="5">The sequence shown here is derived from an EMBL/GenBank/DDBJ whole genome shotgun (WGS) entry which is preliminary data.</text>
</comment>
<feature type="compositionally biased region" description="Low complexity" evidence="4">
    <location>
        <begin position="683"/>
        <end position="699"/>
    </location>
</feature>
<evidence type="ECO:0000256" key="3">
    <source>
        <dbReference type="ARBA" id="ARBA00022840"/>
    </source>
</evidence>
<feature type="compositionally biased region" description="Basic residues" evidence="4">
    <location>
        <begin position="708"/>
        <end position="719"/>
    </location>
</feature>
<name>A0A0M0K2W7_9EUKA</name>
<dbReference type="GO" id="GO:0015631">
    <property type="term" value="F:tubulin binding"/>
    <property type="evidence" value="ECO:0007669"/>
    <property type="project" value="TreeGrafter"/>
</dbReference>
<dbReference type="EMBL" id="JWZX01001586">
    <property type="protein sequence ID" value="KOO33154.1"/>
    <property type="molecule type" value="Genomic_DNA"/>
</dbReference>
<dbReference type="PROSITE" id="PS51221">
    <property type="entry name" value="TTL"/>
    <property type="match status" value="1"/>
</dbReference>